<feature type="domain" description="Serine aminopeptidase S33" evidence="1">
    <location>
        <begin position="60"/>
        <end position="328"/>
    </location>
</feature>
<keyword evidence="3" id="KW-1185">Reference proteome</keyword>
<dbReference type="InterPro" id="IPR051044">
    <property type="entry name" value="MAG_DAG_Lipase"/>
</dbReference>
<dbReference type="Gene3D" id="3.40.50.1820">
    <property type="entry name" value="alpha/beta hydrolase"/>
    <property type="match status" value="1"/>
</dbReference>
<evidence type="ECO:0000313" key="3">
    <source>
        <dbReference type="Proteomes" id="UP000198406"/>
    </source>
</evidence>
<protein>
    <recommendedName>
        <fullName evidence="1">Serine aminopeptidase S33 domain-containing protein</fullName>
    </recommendedName>
</protein>
<accession>A0A1Z5J5R3</accession>
<dbReference type="Proteomes" id="UP000198406">
    <property type="component" value="Unassembled WGS sequence"/>
</dbReference>
<comment type="caution">
    <text evidence="2">The sequence shown here is derived from an EMBL/GenBank/DDBJ whole genome shotgun (WGS) entry which is preliminary data.</text>
</comment>
<dbReference type="FunCoup" id="A0A1Z5J5R3">
    <property type="interactions" value="2"/>
</dbReference>
<dbReference type="InterPro" id="IPR029058">
    <property type="entry name" value="AB_hydrolase_fold"/>
</dbReference>
<sequence>MVTHKVFGVERDIDIPTEKFATEDELNALESTMPGCEHGWFDSVVDQAKLHYRKWVPVESPKAIIVFMHGISTHSGKAFVLKDGRKVNAALQAEAALKEGYATYAFDLYGHGFSEGKRFYIPETWENNLKDYINFVNLVASKHSDTIPIFLMGESYGCTLTIHAAKKFQENPSTGPKNFNSIILTAPAIIGDLPPYPVYFLLRYVLGPMYPQWRPFFMPNPISADRIWRDPEVLALRTDKRFVEMGIDGSGIPFRLGTAVGLVVALEEVRSKAIPGLNVPYCILHGTNDYGVPITGSEYMLKTASTPEADREFHKIDGAYHDLLADPDAEKCMSLVVDWVKKRLSKK</sequence>
<dbReference type="OrthoDB" id="2498029at2759"/>
<dbReference type="Pfam" id="PF12146">
    <property type="entry name" value="Hydrolase_4"/>
    <property type="match status" value="1"/>
</dbReference>
<reference evidence="2 3" key="1">
    <citation type="journal article" date="2015" name="Plant Cell">
        <title>Oil accumulation by the oleaginous diatom Fistulifera solaris as revealed by the genome and transcriptome.</title>
        <authorList>
            <person name="Tanaka T."/>
            <person name="Maeda Y."/>
            <person name="Veluchamy A."/>
            <person name="Tanaka M."/>
            <person name="Abida H."/>
            <person name="Marechal E."/>
            <person name="Bowler C."/>
            <person name="Muto M."/>
            <person name="Sunaga Y."/>
            <person name="Tanaka M."/>
            <person name="Yoshino T."/>
            <person name="Taniguchi T."/>
            <person name="Fukuda Y."/>
            <person name="Nemoto M."/>
            <person name="Matsumoto M."/>
            <person name="Wong P.S."/>
            <person name="Aburatani S."/>
            <person name="Fujibuchi W."/>
        </authorList>
    </citation>
    <scope>NUCLEOTIDE SEQUENCE [LARGE SCALE GENOMIC DNA]</scope>
    <source>
        <strain evidence="2 3">JPCC DA0580</strain>
    </source>
</reference>
<dbReference type="InterPro" id="IPR022742">
    <property type="entry name" value="Hydrolase_4"/>
</dbReference>
<dbReference type="EMBL" id="BDSP01000007">
    <property type="protein sequence ID" value="GAX09335.1"/>
    <property type="molecule type" value="Genomic_DNA"/>
</dbReference>
<evidence type="ECO:0000313" key="2">
    <source>
        <dbReference type="EMBL" id="GAX09335.1"/>
    </source>
</evidence>
<name>A0A1Z5J5R3_FISSO</name>
<proteinExistence type="predicted"/>
<dbReference type="InParanoid" id="A0A1Z5J5R3"/>
<evidence type="ECO:0000259" key="1">
    <source>
        <dbReference type="Pfam" id="PF12146"/>
    </source>
</evidence>
<organism evidence="2 3">
    <name type="scientific">Fistulifera solaris</name>
    <name type="common">Oleaginous diatom</name>
    <dbReference type="NCBI Taxonomy" id="1519565"/>
    <lineage>
        <taxon>Eukaryota</taxon>
        <taxon>Sar</taxon>
        <taxon>Stramenopiles</taxon>
        <taxon>Ochrophyta</taxon>
        <taxon>Bacillariophyta</taxon>
        <taxon>Bacillariophyceae</taxon>
        <taxon>Bacillariophycidae</taxon>
        <taxon>Naviculales</taxon>
        <taxon>Naviculaceae</taxon>
        <taxon>Fistulifera</taxon>
    </lineage>
</organism>
<dbReference type="SUPFAM" id="SSF53474">
    <property type="entry name" value="alpha/beta-Hydrolases"/>
    <property type="match status" value="1"/>
</dbReference>
<dbReference type="AlphaFoldDB" id="A0A1Z5J5R3"/>
<dbReference type="PANTHER" id="PTHR11614">
    <property type="entry name" value="PHOSPHOLIPASE-RELATED"/>
    <property type="match status" value="1"/>
</dbReference>
<gene>
    <name evidence="2" type="ORF">FisN_6Lh296</name>
</gene>